<reference evidence="2 3" key="1">
    <citation type="submission" date="2016-10" db="EMBL/GenBank/DDBJ databases">
        <authorList>
            <person name="de Groot N.N."/>
        </authorList>
    </citation>
    <scope>NUCLEOTIDE SEQUENCE [LARGE SCALE GENOMIC DNA]</scope>
    <source>
        <strain evidence="3">EB21,IBRC-M 10013,KCTC 4048</strain>
    </source>
</reference>
<dbReference type="STRING" id="996166.SAMN05192554_103155"/>
<dbReference type="EMBL" id="FNIA01000003">
    <property type="protein sequence ID" value="SDM51614.1"/>
    <property type="molecule type" value="Genomic_DNA"/>
</dbReference>
<dbReference type="RefSeq" id="WP_089731657.1">
    <property type="nucleotide sequence ID" value="NZ_FNIA01000003.1"/>
</dbReference>
<protein>
    <submittedName>
        <fullName evidence="2">Hypothetical membrane protein</fullName>
    </submittedName>
</protein>
<evidence type="ECO:0000313" key="2">
    <source>
        <dbReference type="EMBL" id="SDM51614.1"/>
    </source>
</evidence>
<feature type="transmembrane region" description="Helical" evidence="1">
    <location>
        <begin position="7"/>
        <end position="29"/>
    </location>
</feature>
<accession>A0A1G9TW31</accession>
<sequence length="218" mass="22968">MTDTRRTVTYLGLVAPTVALATLLLATLVDPLFSWQSRSLSSVGEANGKALLAVGTADQLAFLLFNGGLLFGGIVGLPFTARLWSATVNGIEKAGVVVLVVALLAMTGIGFAYIDGPANALHFPFAAGFYLFATVALLVFGTGSALDRSPTFGLVTMWLGILQLLQWVVWVLLEAMVWTGDGDTLTYFAVPEAVGAALFGGWVIWTARTLLRDGSLPA</sequence>
<feature type="transmembrane region" description="Helical" evidence="1">
    <location>
        <begin position="60"/>
        <end position="84"/>
    </location>
</feature>
<keyword evidence="1" id="KW-0812">Transmembrane</keyword>
<feature type="transmembrane region" description="Helical" evidence="1">
    <location>
        <begin position="96"/>
        <end position="114"/>
    </location>
</feature>
<gene>
    <name evidence="2" type="ORF">SAMN05192554_103155</name>
</gene>
<dbReference type="OrthoDB" id="103507at2157"/>
<keyword evidence="3" id="KW-1185">Reference proteome</keyword>
<dbReference type="AlphaFoldDB" id="A0A1G9TW31"/>
<evidence type="ECO:0000313" key="3">
    <source>
        <dbReference type="Proteomes" id="UP000199370"/>
    </source>
</evidence>
<organism evidence="2 3">
    <name type="scientific">Haloarchaeobius iranensis</name>
    <dbReference type="NCBI Taxonomy" id="996166"/>
    <lineage>
        <taxon>Archaea</taxon>
        <taxon>Methanobacteriati</taxon>
        <taxon>Methanobacteriota</taxon>
        <taxon>Stenosarchaea group</taxon>
        <taxon>Halobacteria</taxon>
        <taxon>Halobacteriales</taxon>
        <taxon>Halorubellaceae</taxon>
        <taxon>Haloarchaeobius</taxon>
    </lineage>
</organism>
<proteinExistence type="predicted"/>
<keyword evidence="1" id="KW-0472">Membrane</keyword>
<feature type="transmembrane region" description="Helical" evidence="1">
    <location>
        <begin position="152"/>
        <end position="173"/>
    </location>
</feature>
<evidence type="ECO:0000256" key="1">
    <source>
        <dbReference type="SAM" id="Phobius"/>
    </source>
</evidence>
<name>A0A1G9TW31_9EURY</name>
<feature type="transmembrane region" description="Helical" evidence="1">
    <location>
        <begin position="120"/>
        <end position="140"/>
    </location>
</feature>
<dbReference type="Proteomes" id="UP000199370">
    <property type="component" value="Unassembled WGS sequence"/>
</dbReference>
<feature type="transmembrane region" description="Helical" evidence="1">
    <location>
        <begin position="185"/>
        <end position="205"/>
    </location>
</feature>
<keyword evidence="1" id="KW-1133">Transmembrane helix</keyword>